<dbReference type="Proteomes" id="UP000578352">
    <property type="component" value="Unassembled WGS sequence"/>
</dbReference>
<dbReference type="InterPro" id="IPR003346">
    <property type="entry name" value="Transposase_20"/>
</dbReference>
<reference evidence="4 5" key="1">
    <citation type="submission" date="2020-07" db="EMBL/GenBank/DDBJ databases">
        <title>Sequencing the genomes of 1000 actinobacteria strains.</title>
        <authorList>
            <person name="Klenk H.-P."/>
        </authorList>
    </citation>
    <scope>NUCLEOTIDE SEQUENCE [LARGE SCALE GENOMIC DNA]</scope>
    <source>
        <strain evidence="4 5">DSM 15165</strain>
    </source>
</reference>
<dbReference type="AlphaFoldDB" id="A0A853CP76"/>
<dbReference type="Pfam" id="PF02371">
    <property type="entry name" value="Transposase_20"/>
    <property type="match status" value="1"/>
</dbReference>
<dbReference type="GO" id="GO:0003677">
    <property type="term" value="F:DNA binding"/>
    <property type="evidence" value="ECO:0007669"/>
    <property type="project" value="InterPro"/>
</dbReference>
<name>A0A853CP76_9MICO</name>
<evidence type="ECO:0000259" key="2">
    <source>
        <dbReference type="Pfam" id="PF01548"/>
    </source>
</evidence>
<accession>A0A853CP76</accession>
<evidence type="ECO:0000313" key="4">
    <source>
        <dbReference type="EMBL" id="NYJ21723.1"/>
    </source>
</evidence>
<sequence length="400" mass="43974">MPRLWAGIDAGKTHHHCFVIDEDGTKRLSRRFANTEADILTLMGDVAAVADGDQLLWATDLNHGGAGLMKAVLADHGQTLFYIPGRVVHHAAQTYRGEAKTDAKDASIIADQARVRRDLEAVRVPDDVTAELKILSHRRADLVHDRTRTINRLRALLLHYFPGLEGAFDYAATKGPLILLTRYQTAAAMRASGQVRMTGWLKKQGVRLPAQMAIKALEAANAQLTVVHGEAAAAALVAKIATDLLRLREELLQLDRQIEARLAEHPFAHQLMSIPGFGKRLVADFLASTGTDLTAFGTAARFASFAGLAPAPRDSGKINGNHHRPRRYDRRLMNACFLAAFIASTNCPASAAYYARKRKEGKTHKQAIISLARRRMNVIWAMLRDGTTFNPDTPQLSLTT</sequence>
<dbReference type="PANTHER" id="PTHR33055">
    <property type="entry name" value="TRANSPOSASE FOR INSERTION SEQUENCE ELEMENT IS1111A"/>
    <property type="match status" value="1"/>
</dbReference>
<gene>
    <name evidence="4" type="ORF">HNR13_000010</name>
</gene>
<dbReference type="InterPro" id="IPR002525">
    <property type="entry name" value="Transp_IS110-like_N"/>
</dbReference>
<dbReference type="Pfam" id="PF01548">
    <property type="entry name" value="DEDD_Tnp_IS110"/>
    <property type="match status" value="1"/>
</dbReference>
<proteinExistence type="predicted"/>
<feature type="coiled-coil region" evidence="1">
    <location>
        <begin position="237"/>
        <end position="264"/>
    </location>
</feature>
<dbReference type="RefSeq" id="WP_179603905.1">
    <property type="nucleotide sequence ID" value="NZ_BAABEH010000001.1"/>
</dbReference>
<evidence type="ECO:0000256" key="1">
    <source>
        <dbReference type="SAM" id="Coils"/>
    </source>
</evidence>
<feature type="domain" description="Transposase IS116/IS110/IS902 C-terminal" evidence="3">
    <location>
        <begin position="269"/>
        <end position="354"/>
    </location>
</feature>
<organism evidence="4 5">
    <name type="scientific">Leifsonia shinshuensis</name>
    <dbReference type="NCBI Taxonomy" id="150026"/>
    <lineage>
        <taxon>Bacteria</taxon>
        <taxon>Bacillati</taxon>
        <taxon>Actinomycetota</taxon>
        <taxon>Actinomycetes</taxon>
        <taxon>Micrococcales</taxon>
        <taxon>Microbacteriaceae</taxon>
        <taxon>Leifsonia</taxon>
    </lineage>
</organism>
<dbReference type="InterPro" id="IPR047650">
    <property type="entry name" value="Transpos_IS110"/>
</dbReference>
<dbReference type="NCBIfam" id="NF033542">
    <property type="entry name" value="transpos_IS110"/>
    <property type="match status" value="1"/>
</dbReference>
<dbReference type="PANTHER" id="PTHR33055:SF3">
    <property type="entry name" value="PUTATIVE TRANSPOSASE FOR IS117-RELATED"/>
    <property type="match status" value="1"/>
</dbReference>
<dbReference type="EMBL" id="JACCFL010000001">
    <property type="protein sequence ID" value="NYJ21723.1"/>
    <property type="molecule type" value="Genomic_DNA"/>
</dbReference>
<comment type="caution">
    <text evidence="4">The sequence shown here is derived from an EMBL/GenBank/DDBJ whole genome shotgun (WGS) entry which is preliminary data.</text>
</comment>
<dbReference type="GO" id="GO:0006313">
    <property type="term" value="P:DNA transposition"/>
    <property type="evidence" value="ECO:0007669"/>
    <property type="project" value="InterPro"/>
</dbReference>
<keyword evidence="1" id="KW-0175">Coiled coil</keyword>
<dbReference type="GO" id="GO:0004803">
    <property type="term" value="F:transposase activity"/>
    <property type="evidence" value="ECO:0007669"/>
    <property type="project" value="InterPro"/>
</dbReference>
<evidence type="ECO:0000313" key="5">
    <source>
        <dbReference type="Proteomes" id="UP000578352"/>
    </source>
</evidence>
<feature type="domain" description="Transposase IS110-like N-terminal" evidence="2">
    <location>
        <begin position="6"/>
        <end position="162"/>
    </location>
</feature>
<protein>
    <submittedName>
        <fullName evidence="4">Transposase</fullName>
    </submittedName>
</protein>
<evidence type="ECO:0000259" key="3">
    <source>
        <dbReference type="Pfam" id="PF02371"/>
    </source>
</evidence>